<protein>
    <submittedName>
        <fullName evidence="1">Uncharacterized protein</fullName>
    </submittedName>
</protein>
<proteinExistence type="predicted"/>
<evidence type="ECO:0000313" key="1">
    <source>
        <dbReference type="EMBL" id="MBM7691178.1"/>
    </source>
</evidence>
<comment type="caution">
    <text evidence="1">The sequence shown here is derived from an EMBL/GenBank/DDBJ whole genome shotgun (WGS) entry which is preliminary data.</text>
</comment>
<keyword evidence="2" id="KW-1185">Reference proteome</keyword>
<reference evidence="1 2" key="1">
    <citation type="submission" date="2021-01" db="EMBL/GenBank/DDBJ databases">
        <title>Genomic Encyclopedia of Type Strains, Phase IV (KMG-IV): sequencing the most valuable type-strain genomes for metagenomic binning, comparative biology and taxonomic classification.</title>
        <authorList>
            <person name="Goeker M."/>
        </authorList>
    </citation>
    <scope>NUCLEOTIDE SEQUENCE [LARGE SCALE GENOMIC DNA]</scope>
    <source>
        <strain evidence="1 2">DSM 105482</strain>
    </source>
</reference>
<evidence type="ECO:0000313" key="2">
    <source>
        <dbReference type="Proteomes" id="UP000823486"/>
    </source>
</evidence>
<gene>
    <name evidence="1" type="ORF">JOC77_000583</name>
</gene>
<sequence length="61" mass="7309">MKWGIKDFARILKFYYSEHLTYLVLLKKGIDARAICSVYSNHRIFELVKKKMINNFLPKSK</sequence>
<accession>A0ABS2QF76</accession>
<name>A0ABS2QF76_9BACI</name>
<dbReference type="EMBL" id="JAFBFI010000002">
    <property type="protein sequence ID" value="MBM7691178.1"/>
    <property type="molecule type" value="Genomic_DNA"/>
</dbReference>
<organism evidence="1 2">
    <name type="scientific">Peribacillus deserti</name>
    <dbReference type="NCBI Taxonomy" id="673318"/>
    <lineage>
        <taxon>Bacteria</taxon>
        <taxon>Bacillati</taxon>
        <taxon>Bacillota</taxon>
        <taxon>Bacilli</taxon>
        <taxon>Bacillales</taxon>
        <taxon>Bacillaceae</taxon>
        <taxon>Peribacillus</taxon>
    </lineage>
</organism>
<dbReference type="Proteomes" id="UP000823486">
    <property type="component" value="Unassembled WGS sequence"/>
</dbReference>